<dbReference type="GO" id="GO:0004672">
    <property type="term" value="F:protein kinase activity"/>
    <property type="evidence" value="ECO:0007669"/>
    <property type="project" value="InterPro"/>
</dbReference>
<dbReference type="InterPro" id="IPR001245">
    <property type="entry name" value="Ser-Thr/Tyr_kinase_cat_dom"/>
</dbReference>
<evidence type="ECO:0000259" key="1">
    <source>
        <dbReference type="PROSITE" id="PS50011"/>
    </source>
</evidence>
<evidence type="ECO:0000313" key="2">
    <source>
        <dbReference type="EMBL" id="MBA0590549.1"/>
    </source>
</evidence>
<dbReference type="Pfam" id="PF07714">
    <property type="entry name" value="PK_Tyr_Ser-Thr"/>
    <property type="match status" value="1"/>
</dbReference>
<reference evidence="2 3" key="1">
    <citation type="journal article" date="2019" name="Genome Biol. Evol.">
        <title>Insights into the evolution of the New World diploid cottons (Gossypium, subgenus Houzingenia) based on genome sequencing.</title>
        <authorList>
            <person name="Grover C.E."/>
            <person name="Arick M.A. 2nd"/>
            <person name="Thrash A."/>
            <person name="Conover J.L."/>
            <person name="Sanders W.S."/>
            <person name="Peterson D.G."/>
            <person name="Frelichowski J.E."/>
            <person name="Scheffler J.A."/>
            <person name="Scheffler B.E."/>
            <person name="Wendel J.F."/>
        </authorList>
    </citation>
    <scope>NUCLEOTIDE SEQUENCE [LARGE SCALE GENOMIC DNA]</scope>
    <source>
        <strain evidence="2">8</strain>
        <tissue evidence="2">Leaf</tissue>
    </source>
</reference>
<dbReference type="PROSITE" id="PS50011">
    <property type="entry name" value="PROTEIN_KINASE_DOM"/>
    <property type="match status" value="1"/>
</dbReference>
<feature type="non-terminal residue" evidence="2">
    <location>
        <position position="1"/>
    </location>
</feature>
<protein>
    <recommendedName>
        <fullName evidence="1">Protein kinase domain-containing protein</fullName>
    </recommendedName>
</protein>
<gene>
    <name evidence="2" type="ORF">Gorai_019251</name>
</gene>
<dbReference type="Proteomes" id="UP000593578">
    <property type="component" value="Unassembled WGS sequence"/>
</dbReference>
<organism evidence="2 3">
    <name type="scientific">Gossypium raimondii</name>
    <name type="common">Peruvian cotton</name>
    <name type="synonym">Gossypium klotzschianum subsp. raimondii</name>
    <dbReference type="NCBI Taxonomy" id="29730"/>
    <lineage>
        <taxon>Eukaryota</taxon>
        <taxon>Viridiplantae</taxon>
        <taxon>Streptophyta</taxon>
        <taxon>Embryophyta</taxon>
        <taxon>Tracheophyta</taxon>
        <taxon>Spermatophyta</taxon>
        <taxon>Magnoliopsida</taxon>
        <taxon>eudicotyledons</taxon>
        <taxon>Gunneridae</taxon>
        <taxon>Pentapetalae</taxon>
        <taxon>rosids</taxon>
        <taxon>malvids</taxon>
        <taxon>Malvales</taxon>
        <taxon>Malvaceae</taxon>
        <taxon>Malvoideae</taxon>
        <taxon>Gossypium</taxon>
    </lineage>
</organism>
<evidence type="ECO:0000313" key="3">
    <source>
        <dbReference type="Proteomes" id="UP000593578"/>
    </source>
</evidence>
<dbReference type="InterPro" id="IPR046959">
    <property type="entry name" value="PRK1-6/SRF4-like"/>
</dbReference>
<dbReference type="GO" id="GO:0005524">
    <property type="term" value="F:ATP binding"/>
    <property type="evidence" value="ECO:0007669"/>
    <property type="project" value="InterPro"/>
</dbReference>
<feature type="domain" description="Protein kinase" evidence="1">
    <location>
        <begin position="1"/>
        <end position="89"/>
    </location>
</feature>
<sequence length="89" mass="9987">KVGSSPCHLPWESRLKIVKGVAYGLAYIHEKKHVHDNLKPRNVLLGLDMEPKIGDFGLESLITSNTSSKFSISCKNFGNRRSTTLRESF</sequence>
<dbReference type="SUPFAM" id="SSF56112">
    <property type="entry name" value="Protein kinase-like (PK-like)"/>
    <property type="match status" value="1"/>
</dbReference>
<dbReference type="AlphaFoldDB" id="A0A7J8PMP0"/>
<dbReference type="InterPro" id="IPR000719">
    <property type="entry name" value="Prot_kinase_dom"/>
</dbReference>
<comment type="caution">
    <text evidence="2">The sequence shown here is derived from an EMBL/GenBank/DDBJ whole genome shotgun (WGS) entry which is preliminary data.</text>
</comment>
<dbReference type="EMBL" id="JABEZZ010000007">
    <property type="protein sequence ID" value="MBA0590549.1"/>
    <property type="molecule type" value="Genomic_DNA"/>
</dbReference>
<dbReference type="InterPro" id="IPR011009">
    <property type="entry name" value="Kinase-like_dom_sf"/>
</dbReference>
<dbReference type="PANTHER" id="PTHR48007">
    <property type="entry name" value="LEUCINE-RICH REPEAT RECEPTOR-LIKE PROTEIN KINASE PXC1"/>
    <property type="match status" value="1"/>
</dbReference>
<name>A0A7J8PMP0_GOSRA</name>
<proteinExistence type="predicted"/>
<accession>A0A7J8PMP0</accession>
<dbReference type="Gene3D" id="1.10.510.10">
    <property type="entry name" value="Transferase(Phosphotransferase) domain 1"/>
    <property type="match status" value="1"/>
</dbReference>
<dbReference type="PANTHER" id="PTHR48007:SF47">
    <property type="entry name" value="PROTEIN KINASE DOMAIN-CONTAINING PROTEIN"/>
    <property type="match status" value="1"/>
</dbReference>